<feature type="non-terminal residue" evidence="4">
    <location>
        <position position="135"/>
    </location>
</feature>
<feature type="domain" description="Nuclear pore localisation protein Npl4 ubiquitin-like" evidence="3">
    <location>
        <begin position="1"/>
        <end position="76"/>
    </location>
</feature>
<dbReference type="InterPro" id="IPR024682">
    <property type="entry name" value="Npl4_Ub-like_dom"/>
</dbReference>
<dbReference type="Gene3D" id="3.10.20.90">
    <property type="entry name" value="Phosphatidylinositol 3-kinase Catalytic Subunit, Chain A, domain 1"/>
    <property type="match status" value="1"/>
</dbReference>
<comment type="caution">
    <text evidence="4">The sequence shown here is derived from an EMBL/GenBank/DDBJ whole genome shotgun (WGS) entry which is preliminary data.</text>
</comment>
<organism evidence="4 5">
    <name type="scientific">Dimargaris verticillata</name>
    <dbReference type="NCBI Taxonomy" id="2761393"/>
    <lineage>
        <taxon>Eukaryota</taxon>
        <taxon>Fungi</taxon>
        <taxon>Fungi incertae sedis</taxon>
        <taxon>Zoopagomycota</taxon>
        <taxon>Kickxellomycotina</taxon>
        <taxon>Dimargaritomycetes</taxon>
        <taxon>Dimargaritales</taxon>
        <taxon>Dimargaritaceae</taxon>
        <taxon>Dimargaris</taxon>
    </lineage>
</organism>
<protein>
    <recommendedName>
        <fullName evidence="3">Nuclear pore localisation protein Npl4 ubiquitin-like domain-containing protein</fullName>
    </recommendedName>
</protein>
<keyword evidence="5" id="KW-1185">Reference proteome</keyword>
<evidence type="ECO:0000256" key="1">
    <source>
        <dbReference type="ARBA" id="ARBA00024703"/>
    </source>
</evidence>
<proteinExistence type="predicted"/>
<dbReference type="EMBL" id="JANBQB010001649">
    <property type="protein sequence ID" value="KAJ1970733.1"/>
    <property type="molecule type" value="Genomic_DNA"/>
</dbReference>
<reference evidence="4" key="1">
    <citation type="submission" date="2022-07" db="EMBL/GenBank/DDBJ databases">
        <title>Phylogenomic reconstructions and comparative analyses of Kickxellomycotina fungi.</title>
        <authorList>
            <person name="Reynolds N.K."/>
            <person name="Stajich J.E."/>
            <person name="Barry K."/>
            <person name="Grigoriev I.V."/>
            <person name="Crous P."/>
            <person name="Smith M.E."/>
        </authorList>
    </citation>
    <scope>NUCLEOTIDE SEQUENCE</scope>
    <source>
        <strain evidence="4">RSA 567</strain>
    </source>
</reference>
<gene>
    <name evidence="4" type="ORF">H4R34_005968</name>
</gene>
<evidence type="ECO:0000313" key="5">
    <source>
        <dbReference type="Proteomes" id="UP001151582"/>
    </source>
</evidence>
<dbReference type="OrthoDB" id="10251089at2759"/>
<dbReference type="AlphaFoldDB" id="A0A9W8B1V2"/>
<feature type="region of interest" description="Disordered" evidence="2">
    <location>
        <begin position="85"/>
        <end position="108"/>
    </location>
</feature>
<evidence type="ECO:0000256" key="2">
    <source>
        <dbReference type="SAM" id="MobiDB-lite"/>
    </source>
</evidence>
<evidence type="ECO:0000259" key="3">
    <source>
        <dbReference type="Pfam" id="PF11543"/>
    </source>
</evidence>
<name>A0A9W8B1V2_9FUNG</name>
<comment type="function">
    <text evidence="1">Involved in the import of nuclear-targeted proteins into the nucleus and the export of poly(A) RNA out of the nucleus. Has a role in the endoplasmic reticulum-associated degradation (ERAD) pathway.</text>
</comment>
<dbReference type="Proteomes" id="UP001151582">
    <property type="component" value="Unassembled WGS sequence"/>
</dbReference>
<feature type="compositionally biased region" description="Low complexity" evidence="2">
    <location>
        <begin position="94"/>
        <end position="108"/>
    </location>
</feature>
<evidence type="ECO:0000313" key="4">
    <source>
        <dbReference type="EMBL" id="KAJ1970733.1"/>
    </source>
</evidence>
<accession>A0A9W8B1V2</accession>
<sequence>MIVRVRTSQGMHRLQVDASVTAYALQNELAKVLGADKATVADGIQFFLDPGYKQPLLKPKANPQTPLTLRHGDLIFARLPTVASDGVPTTNQQVTPTAGTANAPAAPTTVAKVAEDPVDVYLEQQPGLIPRPRDT</sequence>
<dbReference type="Pfam" id="PF11543">
    <property type="entry name" value="UN_NPL4"/>
    <property type="match status" value="1"/>
</dbReference>